<evidence type="ECO:0000313" key="3">
    <source>
        <dbReference type="Proteomes" id="UP000265520"/>
    </source>
</evidence>
<dbReference type="Pfam" id="PF13966">
    <property type="entry name" value="zf-RVT"/>
    <property type="match status" value="1"/>
</dbReference>
<keyword evidence="3" id="KW-1185">Reference proteome</keyword>
<name>A0A392MDL7_9FABA</name>
<dbReference type="Proteomes" id="UP000265520">
    <property type="component" value="Unassembled WGS sequence"/>
</dbReference>
<gene>
    <name evidence="2" type="ORF">A2U01_0006077</name>
</gene>
<reference evidence="2 3" key="1">
    <citation type="journal article" date="2018" name="Front. Plant Sci.">
        <title>Red Clover (Trifolium pratense) and Zigzag Clover (T. medium) - A Picture of Genomic Similarities and Differences.</title>
        <authorList>
            <person name="Dluhosova J."/>
            <person name="Istvanek J."/>
            <person name="Nedelnik J."/>
            <person name="Repkova J."/>
        </authorList>
    </citation>
    <scope>NUCLEOTIDE SEQUENCE [LARGE SCALE GENOMIC DNA]</scope>
    <source>
        <strain evidence="3">cv. 10/8</strain>
        <tissue evidence="2">Leaf</tissue>
    </source>
</reference>
<feature type="domain" description="Reverse transcriptase zinc-binding" evidence="1">
    <location>
        <begin position="2"/>
        <end position="49"/>
    </location>
</feature>
<evidence type="ECO:0000259" key="1">
    <source>
        <dbReference type="Pfam" id="PF13966"/>
    </source>
</evidence>
<dbReference type="EMBL" id="LXQA010008121">
    <property type="protein sequence ID" value="MCH85233.1"/>
    <property type="molecule type" value="Genomic_DNA"/>
</dbReference>
<protein>
    <recommendedName>
        <fullName evidence="1">Reverse transcriptase zinc-binding domain-containing protein</fullName>
    </recommendedName>
</protein>
<proteinExistence type="predicted"/>
<evidence type="ECO:0000313" key="2">
    <source>
        <dbReference type="EMBL" id="MCH85233.1"/>
    </source>
</evidence>
<dbReference type="AlphaFoldDB" id="A0A392MDL7"/>
<comment type="caution">
    <text evidence="2">The sequence shown here is derived from an EMBL/GenBank/DDBJ whole genome shotgun (WGS) entry which is preliminary data.</text>
</comment>
<accession>A0A392MDL7</accession>
<organism evidence="2 3">
    <name type="scientific">Trifolium medium</name>
    <dbReference type="NCBI Taxonomy" id="97028"/>
    <lineage>
        <taxon>Eukaryota</taxon>
        <taxon>Viridiplantae</taxon>
        <taxon>Streptophyta</taxon>
        <taxon>Embryophyta</taxon>
        <taxon>Tracheophyta</taxon>
        <taxon>Spermatophyta</taxon>
        <taxon>Magnoliopsida</taxon>
        <taxon>eudicotyledons</taxon>
        <taxon>Gunneridae</taxon>
        <taxon>Pentapetalae</taxon>
        <taxon>rosids</taxon>
        <taxon>fabids</taxon>
        <taxon>Fabales</taxon>
        <taxon>Fabaceae</taxon>
        <taxon>Papilionoideae</taxon>
        <taxon>50 kb inversion clade</taxon>
        <taxon>NPAAA clade</taxon>
        <taxon>Hologalegina</taxon>
        <taxon>IRL clade</taxon>
        <taxon>Trifolieae</taxon>
        <taxon>Trifolium</taxon>
    </lineage>
</organism>
<sequence length="114" mass="12761">MQDRLPTRHNLWKRGVITDAGASRCVLCGLVSESADHFVVSCNQISLVWYVILRWLGVEWVSPRGILGCFEVKILVPPVPFTIGVCTLFLARTGRVCRGVRLDLRDVWLIGGLL</sequence>
<dbReference type="InterPro" id="IPR026960">
    <property type="entry name" value="RVT-Znf"/>
</dbReference>